<dbReference type="AlphaFoldDB" id="A0A4Y2MEM5"/>
<name>A0A4Y2MEM5_ARAVE</name>
<feature type="coiled-coil region" evidence="1">
    <location>
        <begin position="177"/>
        <end position="211"/>
    </location>
</feature>
<comment type="caution">
    <text evidence="2">The sequence shown here is derived from an EMBL/GenBank/DDBJ whole genome shotgun (WGS) entry which is preliminary data.</text>
</comment>
<evidence type="ECO:0008006" key="4">
    <source>
        <dbReference type="Google" id="ProtNLM"/>
    </source>
</evidence>
<sequence length="228" mass="25983">MFERSPIKFKLTEGISCLDPAVAMNETLASKRLSSCLEILLANNWISGNEADKIDFQFKSILKSPGVNDLLKAYNRSSRLDHFWLNIIDSGHEFQEFKNFCQFVLILSHGNATVERGFSINKECLIHNQTEESLIALRSVHDAVVTAGGISAVKINKDLVHSARNAHGFYTEALKHKEKLEEMHNQQKFEKKIAEKKLKELQLKKVKLLADAEKQVSLINEEMKLFKK</sequence>
<dbReference type="Proteomes" id="UP000499080">
    <property type="component" value="Unassembled WGS sequence"/>
</dbReference>
<evidence type="ECO:0000313" key="2">
    <source>
        <dbReference type="EMBL" id="GBN25073.1"/>
    </source>
</evidence>
<protein>
    <recommendedName>
        <fullName evidence="4">HAT C-terminal dimerisation domain-containing protein</fullName>
    </recommendedName>
</protein>
<evidence type="ECO:0000256" key="1">
    <source>
        <dbReference type="SAM" id="Coils"/>
    </source>
</evidence>
<keyword evidence="3" id="KW-1185">Reference proteome</keyword>
<evidence type="ECO:0000313" key="3">
    <source>
        <dbReference type="Proteomes" id="UP000499080"/>
    </source>
</evidence>
<organism evidence="2 3">
    <name type="scientific">Araneus ventricosus</name>
    <name type="common">Orbweaver spider</name>
    <name type="synonym">Epeira ventricosa</name>
    <dbReference type="NCBI Taxonomy" id="182803"/>
    <lineage>
        <taxon>Eukaryota</taxon>
        <taxon>Metazoa</taxon>
        <taxon>Ecdysozoa</taxon>
        <taxon>Arthropoda</taxon>
        <taxon>Chelicerata</taxon>
        <taxon>Arachnida</taxon>
        <taxon>Araneae</taxon>
        <taxon>Araneomorphae</taxon>
        <taxon>Entelegynae</taxon>
        <taxon>Araneoidea</taxon>
        <taxon>Araneidae</taxon>
        <taxon>Araneus</taxon>
    </lineage>
</organism>
<keyword evidence="1" id="KW-0175">Coiled coil</keyword>
<reference evidence="2 3" key="1">
    <citation type="journal article" date="2019" name="Sci. Rep.">
        <title>Orb-weaving spider Araneus ventricosus genome elucidates the spidroin gene catalogue.</title>
        <authorList>
            <person name="Kono N."/>
            <person name="Nakamura H."/>
            <person name="Ohtoshi R."/>
            <person name="Moran D.A.P."/>
            <person name="Shinohara A."/>
            <person name="Yoshida Y."/>
            <person name="Fujiwara M."/>
            <person name="Mori M."/>
            <person name="Tomita M."/>
            <person name="Arakawa K."/>
        </authorList>
    </citation>
    <scope>NUCLEOTIDE SEQUENCE [LARGE SCALE GENOMIC DNA]</scope>
</reference>
<accession>A0A4Y2MEM5</accession>
<dbReference type="OrthoDB" id="6435013at2759"/>
<gene>
    <name evidence="2" type="ORF">AVEN_77986_1</name>
</gene>
<dbReference type="EMBL" id="BGPR01007200">
    <property type="protein sequence ID" value="GBN25073.1"/>
    <property type="molecule type" value="Genomic_DNA"/>
</dbReference>
<proteinExistence type="predicted"/>